<dbReference type="PANTHER" id="PTHR43669">
    <property type="entry name" value="5-KETO-D-GLUCONATE 5-REDUCTASE"/>
    <property type="match status" value="1"/>
</dbReference>
<dbReference type="Gene3D" id="3.40.50.720">
    <property type="entry name" value="NAD(P)-binding Rossmann-like Domain"/>
    <property type="match status" value="1"/>
</dbReference>
<dbReference type="InterPro" id="IPR036291">
    <property type="entry name" value="NAD(P)-bd_dom_sf"/>
</dbReference>
<proteinExistence type="inferred from homology"/>
<evidence type="ECO:0000313" key="4">
    <source>
        <dbReference type="Proteomes" id="UP001176883"/>
    </source>
</evidence>
<name>A0ABT8WE83_9FLAO</name>
<keyword evidence="4" id="KW-1185">Reference proteome</keyword>
<protein>
    <submittedName>
        <fullName evidence="3">SDR family oxidoreductase</fullName>
    </submittedName>
</protein>
<reference evidence="3" key="1">
    <citation type="submission" date="2023-07" db="EMBL/GenBank/DDBJ databases">
        <title>Two novel species in the genus Flavivirga.</title>
        <authorList>
            <person name="Kwon K."/>
        </authorList>
    </citation>
    <scope>NUCLEOTIDE SEQUENCE</scope>
    <source>
        <strain evidence="3">KCTC 52353</strain>
    </source>
</reference>
<dbReference type="Proteomes" id="UP001176883">
    <property type="component" value="Unassembled WGS sequence"/>
</dbReference>
<evidence type="ECO:0000313" key="3">
    <source>
        <dbReference type="EMBL" id="MDO5971416.1"/>
    </source>
</evidence>
<evidence type="ECO:0000256" key="2">
    <source>
        <dbReference type="ARBA" id="ARBA00023002"/>
    </source>
</evidence>
<dbReference type="InterPro" id="IPR002347">
    <property type="entry name" value="SDR_fam"/>
</dbReference>
<dbReference type="PANTHER" id="PTHR43669:SF3">
    <property type="entry name" value="ALCOHOL DEHYDROGENASE, PUTATIVE (AFU_ORTHOLOGUE AFUA_3G03445)-RELATED"/>
    <property type="match status" value="1"/>
</dbReference>
<organism evidence="3 4">
    <name type="scientific">Flavivirga aquimarina</name>
    <dbReference type="NCBI Taxonomy" id="2027862"/>
    <lineage>
        <taxon>Bacteria</taxon>
        <taxon>Pseudomonadati</taxon>
        <taxon>Bacteroidota</taxon>
        <taxon>Flavobacteriia</taxon>
        <taxon>Flavobacteriales</taxon>
        <taxon>Flavobacteriaceae</taxon>
        <taxon>Flavivirga</taxon>
    </lineage>
</organism>
<sequence length="265" mass="27889">MKTITFMFNLFKKEKAMGKLEGKIAVITGGTSGIGLATAQEFINNGAKVVLFGRGQEALDAAVKQLGSNSYGVRGDITSQADLDNLFSETKSKFGGIDTLFINVGKGKLAPVADTDEAFFDDMMDVNFKGSYFTLQKSIKNLNPKASVIITTSWLNEIGFAGSSLLSASKAALRSLVRVASAELAEQGIRVNAVSPGPIGTPFWGKIGLPDDVLSGAAEAITAQTALKRFGNPEEVAKAVSFLASDESSYIIGEEIPVHGGINAI</sequence>
<comment type="similarity">
    <text evidence="1">Belongs to the short-chain dehydrogenases/reductases (SDR) family.</text>
</comment>
<dbReference type="PRINTS" id="PR00081">
    <property type="entry name" value="GDHRDH"/>
</dbReference>
<dbReference type="RefSeq" id="WP_303279132.1">
    <property type="nucleotide sequence ID" value="NZ_JAUOEK010000155.1"/>
</dbReference>
<gene>
    <name evidence="3" type="ORF">Q4Q35_16540</name>
</gene>
<dbReference type="CDD" id="cd05233">
    <property type="entry name" value="SDR_c"/>
    <property type="match status" value="1"/>
</dbReference>
<evidence type="ECO:0000256" key="1">
    <source>
        <dbReference type="ARBA" id="ARBA00006484"/>
    </source>
</evidence>
<comment type="caution">
    <text evidence="3">The sequence shown here is derived from an EMBL/GenBank/DDBJ whole genome shotgun (WGS) entry which is preliminary data.</text>
</comment>
<keyword evidence="2" id="KW-0560">Oxidoreductase</keyword>
<accession>A0ABT8WE83</accession>
<dbReference type="EMBL" id="JAUOEK010000155">
    <property type="protein sequence ID" value="MDO5971416.1"/>
    <property type="molecule type" value="Genomic_DNA"/>
</dbReference>
<dbReference type="SUPFAM" id="SSF51735">
    <property type="entry name" value="NAD(P)-binding Rossmann-fold domains"/>
    <property type="match status" value="1"/>
</dbReference>
<dbReference type="Pfam" id="PF13561">
    <property type="entry name" value="adh_short_C2"/>
    <property type="match status" value="1"/>
</dbReference>